<dbReference type="HOGENOM" id="CLU_028458_2_1_1"/>
<dbReference type="GO" id="GO:0050163">
    <property type="term" value="F:oxaloacetate tautomerase activity"/>
    <property type="evidence" value="ECO:0007669"/>
    <property type="project" value="UniProtKB-ARBA"/>
</dbReference>
<accession>A0A014QV24</accession>
<keyword evidence="4" id="KW-0378">Hydrolase</keyword>
<evidence type="ECO:0000256" key="2">
    <source>
        <dbReference type="ARBA" id="ARBA00022723"/>
    </source>
</evidence>
<dbReference type="AlphaFoldDB" id="A0A014QV24"/>
<dbReference type="Proteomes" id="UP000030151">
    <property type="component" value="Unassembled WGS sequence"/>
</dbReference>
<dbReference type="InterPro" id="IPR011234">
    <property type="entry name" value="Fumarylacetoacetase-like_C"/>
</dbReference>
<dbReference type="GO" id="GO:0046872">
    <property type="term" value="F:metal ion binding"/>
    <property type="evidence" value="ECO:0007669"/>
    <property type="project" value="UniProtKB-KW"/>
</dbReference>
<dbReference type="InterPro" id="IPR036663">
    <property type="entry name" value="Fumarylacetoacetase_C_sf"/>
</dbReference>
<protein>
    <submittedName>
        <fullName evidence="4">Fumarylacetoacetate (FAA) hydrolase family protein</fullName>
    </submittedName>
</protein>
<sequence>MMPVFQRLVRFIASDGQIYYGEAGDDWQSELVGRTVKVFTGLDPWAPDFELSDQLATIQQVICPLDKVPNVLGIGLNYRLHVKEAGFPMPSEPVLFSKAADSLAGPYEDVPCHPVAKEVDWEGELCLVMGRDAKNIPEDQDPLSYVLGYTVGNDVSSRYWQRPERCGGHFNYAKSFDKFSPVGPVIASLQAVGNPEDLRLRTWVGNELMQDGKTNDLIFDLRRIVRHCSNGTTLRRGTIIMTGTPSGIGATMTPSRFLKDQDVVKIEVERIGTIRNKMVFQ</sequence>
<comment type="caution">
    <text evidence="4">The sequence shown here is derived from an EMBL/GenBank/DDBJ whole genome shotgun (WGS) entry which is preliminary data.</text>
</comment>
<dbReference type="OrthoDB" id="411064at2759"/>
<dbReference type="PANTHER" id="PTHR11820">
    <property type="entry name" value="ACYLPYRUVASE"/>
    <property type="match status" value="1"/>
</dbReference>
<evidence type="ECO:0000313" key="4">
    <source>
        <dbReference type="EMBL" id="EXU97542.1"/>
    </source>
</evidence>
<dbReference type="Gene3D" id="3.90.850.10">
    <property type="entry name" value="Fumarylacetoacetase-like, C-terminal domain"/>
    <property type="match status" value="1"/>
</dbReference>
<keyword evidence="2" id="KW-0479">Metal-binding</keyword>
<reference evidence="4 5" key="1">
    <citation type="submission" date="2014-02" db="EMBL/GenBank/DDBJ databases">
        <title>The genome sequence of the entomopathogenic fungus Metarhizium robertsii ARSEF 2575.</title>
        <authorList>
            <person name="Giuliano Garisto Donzelli B."/>
            <person name="Roe B.A."/>
            <person name="Macmil S.L."/>
            <person name="Krasnoff S.B."/>
            <person name="Gibson D.M."/>
        </authorList>
    </citation>
    <scope>NUCLEOTIDE SEQUENCE [LARGE SCALE GENOMIC DNA]</scope>
    <source>
        <strain evidence="4 5">ARSEF 2575</strain>
    </source>
</reference>
<evidence type="ECO:0000259" key="3">
    <source>
        <dbReference type="Pfam" id="PF01557"/>
    </source>
</evidence>
<dbReference type="FunFam" id="3.90.850.10:FF:000002">
    <property type="entry name" value="2-hydroxyhepta-2,4-diene-1,7-dioate isomerase"/>
    <property type="match status" value="1"/>
</dbReference>
<evidence type="ECO:0000256" key="1">
    <source>
        <dbReference type="ARBA" id="ARBA00010211"/>
    </source>
</evidence>
<organism evidence="4 5">
    <name type="scientific">Metarhizium robertsii</name>
    <dbReference type="NCBI Taxonomy" id="568076"/>
    <lineage>
        <taxon>Eukaryota</taxon>
        <taxon>Fungi</taxon>
        <taxon>Dikarya</taxon>
        <taxon>Ascomycota</taxon>
        <taxon>Pezizomycotina</taxon>
        <taxon>Sordariomycetes</taxon>
        <taxon>Hypocreomycetidae</taxon>
        <taxon>Hypocreales</taxon>
        <taxon>Clavicipitaceae</taxon>
        <taxon>Metarhizium</taxon>
    </lineage>
</organism>
<comment type="similarity">
    <text evidence="1">Belongs to the FAH family.</text>
</comment>
<evidence type="ECO:0000313" key="5">
    <source>
        <dbReference type="Proteomes" id="UP000030151"/>
    </source>
</evidence>
<dbReference type="GO" id="GO:0016787">
    <property type="term" value="F:hydrolase activity"/>
    <property type="evidence" value="ECO:0007669"/>
    <property type="project" value="UniProtKB-KW"/>
</dbReference>
<dbReference type="PANTHER" id="PTHR11820:SF100">
    <property type="entry name" value="FUMARYLACETOACETATE HYDROLASE FAMILY PROTEIN (AFU_ORTHOLOGUE AFUA_4G01490)"/>
    <property type="match status" value="1"/>
</dbReference>
<feature type="domain" description="Fumarylacetoacetase-like C-terminal" evidence="3">
    <location>
        <begin position="71"/>
        <end position="278"/>
    </location>
</feature>
<name>A0A014QV24_9HYPO</name>
<proteinExistence type="inferred from homology"/>
<gene>
    <name evidence="4" type="ORF">X797_009451</name>
</gene>
<dbReference type="Pfam" id="PF01557">
    <property type="entry name" value="FAA_hydrolase"/>
    <property type="match status" value="1"/>
</dbReference>
<dbReference type="eggNOG" id="KOG1535">
    <property type="taxonomic scope" value="Eukaryota"/>
</dbReference>
<dbReference type="SUPFAM" id="SSF56529">
    <property type="entry name" value="FAH"/>
    <property type="match status" value="1"/>
</dbReference>
<dbReference type="EMBL" id="JELW01000036">
    <property type="protein sequence ID" value="EXU97542.1"/>
    <property type="molecule type" value="Genomic_DNA"/>
</dbReference>
<dbReference type="GO" id="GO:0006107">
    <property type="term" value="P:oxaloacetate metabolic process"/>
    <property type="evidence" value="ECO:0007669"/>
    <property type="project" value="UniProtKB-ARBA"/>
</dbReference>